<evidence type="ECO:0000256" key="13">
    <source>
        <dbReference type="ARBA" id="ARBA00047761"/>
    </source>
</evidence>
<dbReference type="GO" id="GO:0003723">
    <property type="term" value="F:RNA binding"/>
    <property type="evidence" value="ECO:0007669"/>
    <property type="project" value="UniProtKB-KW"/>
</dbReference>
<keyword evidence="9" id="KW-0694">RNA-binding</keyword>
<proteinExistence type="predicted"/>
<evidence type="ECO:0000256" key="4">
    <source>
        <dbReference type="ARBA" id="ARBA00004123"/>
    </source>
</evidence>
<gene>
    <name evidence="17" type="ORF">EUGRSUZ_C02588</name>
</gene>
<dbReference type="FunFam" id="3.40.50.10190:FF:000014">
    <property type="entry name" value="RNA polymerase II C-terminal domain phosphatase-like 3"/>
    <property type="match status" value="1"/>
</dbReference>
<evidence type="ECO:0000256" key="5">
    <source>
        <dbReference type="ARBA" id="ARBA00013081"/>
    </source>
</evidence>
<dbReference type="GO" id="GO:0046872">
    <property type="term" value="F:metal ion binding"/>
    <property type="evidence" value="ECO:0007669"/>
    <property type="project" value="UniProtKB-KW"/>
</dbReference>
<accession>A0A059CTD2</accession>
<evidence type="ECO:0000256" key="3">
    <source>
        <dbReference type="ARBA" id="ARBA00001946"/>
    </source>
</evidence>
<evidence type="ECO:0000313" key="17">
    <source>
        <dbReference type="EMBL" id="KCW81215.1"/>
    </source>
</evidence>
<dbReference type="InterPro" id="IPR001357">
    <property type="entry name" value="BRCT_dom"/>
</dbReference>
<dbReference type="PROSITE" id="PS50172">
    <property type="entry name" value="BRCT"/>
    <property type="match status" value="1"/>
</dbReference>
<dbReference type="PANTHER" id="PTHR23081:SF36">
    <property type="entry name" value="RNA POLYMERASE II SUBUNIT A C-TERMINAL DOMAIN PHOSPHATASE"/>
    <property type="match status" value="1"/>
</dbReference>
<dbReference type="GO" id="GO:0008420">
    <property type="term" value="F:RNA polymerase II CTD heptapeptide repeat phosphatase activity"/>
    <property type="evidence" value="ECO:0000318"/>
    <property type="project" value="GO_Central"/>
</dbReference>
<keyword evidence="7" id="KW-0479">Metal-binding</keyword>
<feature type="domain" description="BRCT" evidence="16">
    <location>
        <begin position="124"/>
        <end position="216"/>
    </location>
</feature>
<dbReference type="EMBL" id="KK198755">
    <property type="protein sequence ID" value="KCW81215.1"/>
    <property type="molecule type" value="Genomic_DNA"/>
</dbReference>
<comment type="subcellular location">
    <subcellularLocation>
        <location evidence="4">Nucleus</location>
    </subcellularLocation>
</comment>
<sequence>MCHLIWNKRNSIIFRGEGLEVSALKKYLIKVIKDKVLTFSNAWTKHKDNLILMEIYHYFASSCQQFGFSCRSLSEMETDESEGDGALATVIGVLKRVHTIFFHDELAGGDIRQIFFLPMVLKMIRKEVLEGCKIIFSRVFPTHFPTRQHQLWKMAEQLGATCTVDLDDSVTHVVATNAGIEKSRWAVKEKKLLVHPRWIEASYYFWKRQPEESFSVDQKASS</sequence>
<dbReference type="STRING" id="71139.A0A059CTD2"/>
<dbReference type="SMART" id="SM00292">
    <property type="entry name" value="BRCT"/>
    <property type="match status" value="1"/>
</dbReference>
<dbReference type="InterPro" id="IPR036420">
    <property type="entry name" value="BRCT_dom_sf"/>
</dbReference>
<dbReference type="Gene3D" id="3.40.50.10190">
    <property type="entry name" value="BRCT domain"/>
    <property type="match status" value="1"/>
</dbReference>
<evidence type="ECO:0000256" key="6">
    <source>
        <dbReference type="ARBA" id="ARBA00022491"/>
    </source>
</evidence>
<keyword evidence="11" id="KW-0804">Transcription</keyword>
<dbReference type="Pfam" id="PF12738">
    <property type="entry name" value="PTCB-BRCT"/>
    <property type="match status" value="1"/>
</dbReference>
<reference evidence="17" key="1">
    <citation type="submission" date="2013-07" db="EMBL/GenBank/DDBJ databases">
        <title>The genome of Eucalyptus grandis.</title>
        <authorList>
            <person name="Schmutz J."/>
            <person name="Hayes R."/>
            <person name="Myburg A."/>
            <person name="Tuskan G."/>
            <person name="Grattapaglia D."/>
            <person name="Rokhsar D.S."/>
        </authorList>
    </citation>
    <scope>NUCLEOTIDE SEQUENCE</scope>
    <source>
        <tissue evidence="17">Leaf extractions</tissue>
    </source>
</reference>
<comment type="catalytic activity">
    <reaction evidence="13">
        <text>O-phospho-L-seryl-[protein] + H2O = L-seryl-[protein] + phosphate</text>
        <dbReference type="Rhea" id="RHEA:20629"/>
        <dbReference type="Rhea" id="RHEA-COMP:9863"/>
        <dbReference type="Rhea" id="RHEA-COMP:11604"/>
        <dbReference type="ChEBI" id="CHEBI:15377"/>
        <dbReference type="ChEBI" id="CHEBI:29999"/>
        <dbReference type="ChEBI" id="CHEBI:43474"/>
        <dbReference type="ChEBI" id="CHEBI:83421"/>
        <dbReference type="EC" id="3.1.3.16"/>
    </reaction>
</comment>
<comment type="subunit">
    <text evidence="15">Interacts with RAP74.</text>
</comment>
<dbReference type="Gramene" id="KCW81215">
    <property type="protein sequence ID" value="KCW81215"/>
    <property type="gene ID" value="EUGRSUZ_C02588"/>
</dbReference>
<dbReference type="OMA" id="MEIYHYF"/>
<organism evidence="17">
    <name type="scientific">Eucalyptus grandis</name>
    <name type="common">Flooded gum</name>
    <dbReference type="NCBI Taxonomy" id="71139"/>
    <lineage>
        <taxon>Eukaryota</taxon>
        <taxon>Viridiplantae</taxon>
        <taxon>Streptophyta</taxon>
        <taxon>Embryophyta</taxon>
        <taxon>Tracheophyta</taxon>
        <taxon>Spermatophyta</taxon>
        <taxon>Magnoliopsida</taxon>
        <taxon>eudicotyledons</taxon>
        <taxon>Gunneridae</taxon>
        <taxon>Pentapetalae</taxon>
        <taxon>rosids</taxon>
        <taxon>malvids</taxon>
        <taxon>Myrtales</taxon>
        <taxon>Myrtaceae</taxon>
        <taxon>Myrtoideae</taxon>
        <taxon>Eucalypteae</taxon>
        <taxon>Eucalyptus</taxon>
    </lineage>
</organism>
<name>A0A059CTD2_EUCGR</name>
<dbReference type="EC" id="3.1.3.16" evidence="5"/>
<dbReference type="InParanoid" id="A0A059CTD2"/>
<dbReference type="GO" id="GO:0009651">
    <property type="term" value="P:response to salt stress"/>
    <property type="evidence" value="ECO:0007669"/>
    <property type="project" value="UniProtKB-ARBA"/>
</dbReference>
<evidence type="ECO:0000259" key="16">
    <source>
        <dbReference type="PROSITE" id="PS50172"/>
    </source>
</evidence>
<protein>
    <recommendedName>
        <fullName evidence="5">protein-serine/threonine phosphatase</fullName>
        <ecNumber evidence="5">3.1.3.16</ecNumber>
    </recommendedName>
</protein>
<comment type="cofactor">
    <cofactor evidence="1">
        <name>Mn(2+)</name>
        <dbReference type="ChEBI" id="CHEBI:29035"/>
    </cofactor>
</comment>
<comment type="catalytic activity">
    <reaction evidence="14">
        <text>O-phospho-L-threonyl-[protein] + H2O = L-threonyl-[protein] + phosphate</text>
        <dbReference type="Rhea" id="RHEA:47004"/>
        <dbReference type="Rhea" id="RHEA-COMP:11060"/>
        <dbReference type="Rhea" id="RHEA-COMP:11605"/>
        <dbReference type="ChEBI" id="CHEBI:15377"/>
        <dbReference type="ChEBI" id="CHEBI:30013"/>
        <dbReference type="ChEBI" id="CHEBI:43474"/>
        <dbReference type="ChEBI" id="CHEBI:61977"/>
        <dbReference type="EC" id="3.1.3.16"/>
    </reaction>
</comment>
<evidence type="ECO:0000256" key="12">
    <source>
        <dbReference type="ARBA" id="ARBA00023242"/>
    </source>
</evidence>
<keyword evidence="12" id="KW-0539">Nucleus</keyword>
<keyword evidence="10" id="KW-0805">Transcription regulation</keyword>
<evidence type="ECO:0000256" key="2">
    <source>
        <dbReference type="ARBA" id="ARBA00001941"/>
    </source>
</evidence>
<evidence type="ECO:0000256" key="7">
    <source>
        <dbReference type="ARBA" id="ARBA00022723"/>
    </source>
</evidence>
<dbReference type="InterPro" id="IPR039189">
    <property type="entry name" value="Fcp1"/>
</dbReference>
<dbReference type="GO" id="GO:0005634">
    <property type="term" value="C:nucleus"/>
    <property type="evidence" value="ECO:0007669"/>
    <property type="project" value="UniProtKB-SubCell"/>
</dbReference>
<dbReference type="SUPFAM" id="SSF52113">
    <property type="entry name" value="BRCT domain"/>
    <property type="match status" value="1"/>
</dbReference>
<evidence type="ECO:0000256" key="10">
    <source>
        <dbReference type="ARBA" id="ARBA00023015"/>
    </source>
</evidence>
<evidence type="ECO:0000256" key="15">
    <source>
        <dbReference type="ARBA" id="ARBA00063107"/>
    </source>
</evidence>
<evidence type="ECO:0000256" key="1">
    <source>
        <dbReference type="ARBA" id="ARBA00001936"/>
    </source>
</evidence>
<dbReference type="CDD" id="cd17729">
    <property type="entry name" value="BRCT_CTDP1"/>
    <property type="match status" value="1"/>
</dbReference>
<evidence type="ECO:0000256" key="8">
    <source>
        <dbReference type="ARBA" id="ARBA00022801"/>
    </source>
</evidence>
<comment type="cofactor">
    <cofactor evidence="3">
        <name>Mg(2+)</name>
        <dbReference type="ChEBI" id="CHEBI:18420"/>
    </cofactor>
</comment>
<evidence type="ECO:0000256" key="14">
    <source>
        <dbReference type="ARBA" id="ARBA00048336"/>
    </source>
</evidence>
<keyword evidence="8" id="KW-0378">Hydrolase</keyword>
<dbReference type="PANTHER" id="PTHR23081">
    <property type="entry name" value="RNA POLYMERASE II CTD PHOSPHATASE"/>
    <property type="match status" value="1"/>
</dbReference>
<evidence type="ECO:0000256" key="9">
    <source>
        <dbReference type="ARBA" id="ARBA00022884"/>
    </source>
</evidence>
<dbReference type="AlphaFoldDB" id="A0A059CTD2"/>
<keyword evidence="6" id="KW-0678">Repressor</keyword>
<evidence type="ECO:0000256" key="11">
    <source>
        <dbReference type="ARBA" id="ARBA00023163"/>
    </source>
</evidence>
<comment type="cofactor">
    <cofactor evidence="2">
        <name>Co(2+)</name>
        <dbReference type="ChEBI" id="CHEBI:48828"/>
    </cofactor>
</comment>